<reference evidence="2" key="1">
    <citation type="submission" date="2024-06" db="EMBL/GenBank/DDBJ databases">
        <title>Genome assembly of the Polyergus mexicanus.</title>
        <authorList>
            <person name="Cash E."/>
            <person name="Tustsui N.D."/>
            <person name="Ward P."/>
            <person name="Nguyen O."/>
            <person name="Sahasrabudhe R."/>
            <person name="Fairbairn C.W."/>
            <person name="Seligmann W.E."/>
            <person name="Sacco S."/>
            <person name="Beraut E."/>
            <person name="Miller C."/>
            <person name="Toffelmier E."/>
            <person name="Shaffer H.B."/>
        </authorList>
    </citation>
    <scope>NUCLEOTIDE SEQUENCE</scope>
    <source>
        <strain evidence="2">NDT 795.1</strain>
    </source>
</reference>
<evidence type="ECO:0000313" key="2">
    <source>
        <dbReference type="EMBL" id="XCA33699.1"/>
    </source>
</evidence>
<sequence>MHGIIPLQVLYEPSFKLTISIIKVNQKFCLCNSALLYSHLEISRKNSCSKFKRRCISANEFIGEIMCQVKENRRQKNINFLKNNKVRKIMLALVFYVLYVMSLVISLWIDRFSGYK</sequence>
<evidence type="ECO:0000256" key="1">
    <source>
        <dbReference type="SAM" id="Phobius"/>
    </source>
</evidence>
<protein>
    <recommendedName>
        <fullName evidence="3">Transmembrane protein</fullName>
    </recommendedName>
</protein>
<keyword evidence="1" id="KW-1133">Transmembrane helix</keyword>
<gene>
    <name evidence="2" type="ORF">ABS808_02620</name>
</gene>
<accession>A0AAU7YJB4</accession>
<organism evidence="2">
    <name type="scientific">Wolbachia endosymbiont of Polyergus mexicanus</name>
    <dbReference type="NCBI Taxonomy" id="3171167"/>
    <lineage>
        <taxon>Bacteria</taxon>
        <taxon>Pseudomonadati</taxon>
        <taxon>Pseudomonadota</taxon>
        <taxon>Alphaproteobacteria</taxon>
        <taxon>Rickettsiales</taxon>
        <taxon>Anaplasmataceae</taxon>
        <taxon>Wolbachieae</taxon>
        <taxon>Wolbachia</taxon>
    </lineage>
</organism>
<name>A0AAU7YJB4_9RICK</name>
<keyword evidence="1" id="KW-0472">Membrane</keyword>
<keyword evidence="1" id="KW-0812">Transmembrane</keyword>
<dbReference type="AlphaFoldDB" id="A0AAU7YJB4"/>
<dbReference type="EMBL" id="CP158586">
    <property type="protein sequence ID" value="XCA33699.1"/>
    <property type="molecule type" value="Genomic_DNA"/>
</dbReference>
<feature type="transmembrane region" description="Helical" evidence="1">
    <location>
        <begin position="89"/>
        <end position="109"/>
    </location>
</feature>
<proteinExistence type="predicted"/>
<evidence type="ECO:0008006" key="3">
    <source>
        <dbReference type="Google" id="ProtNLM"/>
    </source>
</evidence>